<dbReference type="PIRSF" id="PIRSF018266">
    <property type="entry name" value="FecR"/>
    <property type="match status" value="1"/>
</dbReference>
<feature type="transmembrane region" description="Helical" evidence="1">
    <location>
        <begin position="98"/>
        <end position="116"/>
    </location>
</feature>
<keyword evidence="5" id="KW-1185">Reference proteome</keyword>
<evidence type="ECO:0000259" key="3">
    <source>
        <dbReference type="Pfam" id="PF16344"/>
    </source>
</evidence>
<dbReference type="Pfam" id="PF04773">
    <property type="entry name" value="FecR"/>
    <property type="match status" value="1"/>
</dbReference>
<organism evidence="4 5">
    <name type="scientific">Hymenobacter guriensis</name>
    <dbReference type="NCBI Taxonomy" id="2793065"/>
    <lineage>
        <taxon>Bacteria</taxon>
        <taxon>Pseudomonadati</taxon>
        <taxon>Bacteroidota</taxon>
        <taxon>Cytophagia</taxon>
        <taxon>Cytophagales</taxon>
        <taxon>Hymenobacteraceae</taxon>
        <taxon>Hymenobacter</taxon>
    </lineage>
</organism>
<feature type="domain" description="FecR protein" evidence="2">
    <location>
        <begin position="126"/>
        <end position="231"/>
    </location>
</feature>
<dbReference type="InterPro" id="IPR006860">
    <property type="entry name" value="FecR"/>
</dbReference>
<keyword evidence="1" id="KW-1133">Transmembrane helix</keyword>
<keyword evidence="1" id="KW-0812">Transmembrane</keyword>
<evidence type="ECO:0000313" key="5">
    <source>
        <dbReference type="Proteomes" id="UP000601099"/>
    </source>
</evidence>
<dbReference type="InterPro" id="IPR032508">
    <property type="entry name" value="FecR_C"/>
</dbReference>
<dbReference type="Proteomes" id="UP000601099">
    <property type="component" value="Unassembled WGS sequence"/>
</dbReference>
<sequence length="351" mass="39072">MDFTRYSVEDFVLDESFQEFVADPNSEAGRFWHSWLQEHPQQQITAQKAYALVQALGPAQPNLAPAGLKHQELLRLRKRLQAPVARPLLRTQRRTRTVWVSTLVLALLVLIGWWRWPVADNDALNRFTTAKGQRRTITLPDGSVVTLNANSTLTTSGHWTASSPREVWLSGEAYFQVAHRTTKPVSDIQGAPANVKFVVHAGELAISVVGTQFDVKNRAGATKVVLRSGKVIVDRQAGLTRENLAMEPGDLVETSAARPSLTRRHVQPDMYSAWTQDLLSFQDTPVREIVQLLRSSYNLQVEVSDPAILNQKITGDVPANSLDVLLPALAKALDIQVTRTGNTVRFHPVVR</sequence>
<dbReference type="EMBL" id="JADWYK010000013">
    <property type="protein sequence ID" value="MBG8555464.1"/>
    <property type="molecule type" value="Genomic_DNA"/>
</dbReference>
<comment type="caution">
    <text evidence="4">The sequence shown here is derived from an EMBL/GenBank/DDBJ whole genome shotgun (WGS) entry which is preliminary data.</text>
</comment>
<dbReference type="InterPro" id="IPR012373">
    <property type="entry name" value="Ferrdict_sens_TM"/>
</dbReference>
<name>A0ABS0L7S2_9BACT</name>
<evidence type="ECO:0000259" key="2">
    <source>
        <dbReference type="Pfam" id="PF04773"/>
    </source>
</evidence>
<evidence type="ECO:0000256" key="1">
    <source>
        <dbReference type="SAM" id="Phobius"/>
    </source>
</evidence>
<feature type="domain" description="Protein FecR C-terminal" evidence="3">
    <location>
        <begin position="279"/>
        <end position="344"/>
    </location>
</feature>
<dbReference type="RefSeq" id="WP_196956485.1">
    <property type="nucleotide sequence ID" value="NZ_JADWYK010000013.1"/>
</dbReference>
<dbReference type="PANTHER" id="PTHR30273">
    <property type="entry name" value="PERIPLASMIC SIGNAL SENSOR AND SIGMA FACTOR ACTIVATOR FECR-RELATED"/>
    <property type="match status" value="1"/>
</dbReference>
<keyword evidence="1" id="KW-0472">Membrane</keyword>
<dbReference type="PANTHER" id="PTHR30273:SF2">
    <property type="entry name" value="PROTEIN FECR"/>
    <property type="match status" value="1"/>
</dbReference>
<evidence type="ECO:0000313" key="4">
    <source>
        <dbReference type="EMBL" id="MBG8555464.1"/>
    </source>
</evidence>
<accession>A0ABS0L7S2</accession>
<protein>
    <submittedName>
        <fullName evidence="4">FecR domain-containing protein</fullName>
    </submittedName>
</protein>
<dbReference type="Gene3D" id="2.60.120.1440">
    <property type="match status" value="1"/>
</dbReference>
<dbReference type="Gene3D" id="3.55.50.30">
    <property type="match status" value="1"/>
</dbReference>
<gene>
    <name evidence="4" type="ORF">I5L79_18095</name>
</gene>
<proteinExistence type="predicted"/>
<dbReference type="Pfam" id="PF16344">
    <property type="entry name" value="FecR_C"/>
    <property type="match status" value="1"/>
</dbReference>
<reference evidence="4 5" key="1">
    <citation type="submission" date="2020-11" db="EMBL/GenBank/DDBJ databases">
        <title>Hymenobacter sp.</title>
        <authorList>
            <person name="Kim M.K."/>
        </authorList>
    </citation>
    <scope>NUCLEOTIDE SEQUENCE [LARGE SCALE GENOMIC DNA]</scope>
    <source>
        <strain evidence="4 5">BT594</strain>
    </source>
</reference>